<keyword evidence="11" id="KW-0472">Membrane</keyword>
<dbReference type="PROSITE" id="PS00455">
    <property type="entry name" value="AMP_BINDING"/>
    <property type="match status" value="1"/>
</dbReference>
<dbReference type="InterPro" id="IPR050237">
    <property type="entry name" value="ATP-dep_AMP-bd_enzyme"/>
</dbReference>
<keyword evidence="10" id="KW-0443">Lipid metabolism</keyword>
<dbReference type="Pfam" id="PF13193">
    <property type="entry name" value="AMP-binding_C"/>
    <property type="match status" value="1"/>
</dbReference>
<evidence type="ECO:0000256" key="4">
    <source>
        <dbReference type="ARBA" id="ARBA00006432"/>
    </source>
</evidence>
<dbReference type="AlphaFoldDB" id="A0A5R9KRH1"/>
<evidence type="ECO:0000256" key="1">
    <source>
        <dbReference type="ARBA" id="ARBA00001946"/>
    </source>
</evidence>
<keyword evidence="9" id="KW-0460">Magnesium</keyword>
<evidence type="ECO:0000313" key="18">
    <source>
        <dbReference type="Proteomes" id="UP000306402"/>
    </source>
</evidence>
<evidence type="ECO:0000256" key="14">
    <source>
        <dbReference type="ARBA" id="ARBA00042773"/>
    </source>
</evidence>
<dbReference type="PANTHER" id="PTHR43767">
    <property type="entry name" value="LONG-CHAIN-FATTY-ACID--COA LIGASE"/>
    <property type="match status" value="1"/>
</dbReference>
<dbReference type="PANTHER" id="PTHR43767:SF8">
    <property type="entry name" value="LONG-CHAIN-FATTY-ACID--COA LIGASE"/>
    <property type="match status" value="1"/>
</dbReference>
<evidence type="ECO:0000256" key="3">
    <source>
        <dbReference type="ARBA" id="ARBA00005005"/>
    </source>
</evidence>
<evidence type="ECO:0000256" key="13">
    <source>
        <dbReference type="ARBA" id="ARBA00039545"/>
    </source>
</evidence>
<dbReference type="FunFam" id="3.40.50.12780:FF:000003">
    <property type="entry name" value="Long-chain-fatty-acid--CoA ligase FadD"/>
    <property type="match status" value="1"/>
</dbReference>
<dbReference type="InterPro" id="IPR020845">
    <property type="entry name" value="AMP-binding_CS"/>
</dbReference>
<dbReference type="EMBL" id="VCEJ01000005">
    <property type="protein sequence ID" value="TLU98729.1"/>
    <property type="molecule type" value="Genomic_DNA"/>
</dbReference>
<dbReference type="InterPro" id="IPR000873">
    <property type="entry name" value="AMP-dep_synth/lig_dom"/>
</dbReference>
<comment type="caution">
    <text evidence="17">The sequence shown here is derived from an EMBL/GenBank/DDBJ whole genome shotgun (WGS) entry which is preliminary data.</text>
</comment>
<dbReference type="OrthoDB" id="9778383at2"/>
<keyword evidence="7" id="KW-0276">Fatty acid metabolism</keyword>
<evidence type="ECO:0000256" key="12">
    <source>
        <dbReference type="ARBA" id="ARBA00026121"/>
    </source>
</evidence>
<dbReference type="GO" id="GO:0004467">
    <property type="term" value="F:long-chain fatty acid-CoA ligase activity"/>
    <property type="evidence" value="ECO:0007669"/>
    <property type="project" value="UniProtKB-EC"/>
</dbReference>
<evidence type="ECO:0000256" key="11">
    <source>
        <dbReference type="ARBA" id="ARBA00023136"/>
    </source>
</evidence>
<dbReference type="GO" id="GO:0016020">
    <property type="term" value="C:membrane"/>
    <property type="evidence" value="ECO:0007669"/>
    <property type="project" value="UniProtKB-SubCell"/>
</dbReference>
<evidence type="ECO:0000259" key="16">
    <source>
        <dbReference type="Pfam" id="PF13193"/>
    </source>
</evidence>
<dbReference type="RefSeq" id="WP_138367018.1">
    <property type="nucleotide sequence ID" value="NZ_VCEJ01000005.1"/>
</dbReference>
<keyword evidence="6" id="KW-0547">Nucleotide-binding</keyword>
<dbReference type="FunFam" id="3.30.300.30:FF:000006">
    <property type="entry name" value="Long-chain-fatty-acid--CoA ligase FadD"/>
    <property type="match status" value="1"/>
</dbReference>
<keyword evidence="8" id="KW-0067">ATP-binding</keyword>
<comment type="pathway">
    <text evidence="3">Lipid metabolism; fatty acid beta-oxidation.</text>
</comment>
<comment type="similarity">
    <text evidence="4">Belongs to the ATP-dependent AMP-binding enzyme family.</text>
</comment>
<comment type="subcellular location">
    <subcellularLocation>
        <location evidence="2">Membrane</location>
        <topology evidence="2">Peripheral membrane protein</topology>
    </subcellularLocation>
</comment>
<evidence type="ECO:0000256" key="8">
    <source>
        <dbReference type="ARBA" id="ARBA00022840"/>
    </source>
</evidence>
<evidence type="ECO:0000259" key="15">
    <source>
        <dbReference type="Pfam" id="PF00501"/>
    </source>
</evidence>
<evidence type="ECO:0000256" key="2">
    <source>
        <dbReference type="ARBA" id="ARBA00004170"/>
    </source>
</evidence>
<evidence type="ECO:0000256" key="6">
    <source>
        <dbReference type="ARBA" id="ARBA00022741"/>
    </source>
</evidence>
<dbReference type="SUPFAM" id="SSF56801">
    <property type="entry name" value="Acetyl-CoA synthetase-like"/>
    <property type="match status" value="1"/>
</dbReference>
<proteinExistence type="inferred from homology"/>
<dbReference type="Proteomes" id="UP000306402">
    <property type="component" value="Unassembled WGS sequence"/>
</dbReference>
<organism evidence="17 18">
    <name type="scientific">Dyadobacter luticola</name>
    <dbReference type="NCBI Taxonomy" id="1979387"/>
    <lineage>
        <taxon>Bacteria</taxon>
        <taxon>Pseudomonadati</taxon>
        <taxon>Bacteroidota</taxon>
        <taxon>Cytophagia</taxon>
        <taxon>Cytophagales</taxon>
        <taxon>Spirosomataceae</taxon>
        <taxon>Dyadobacter</taxon>
    </lineage>
</organism>
<keyword evidence="5 17" id="KW-0436">Ligase</keyword>
<evidence type="ECO:0000256" key="9">
    <source>
        <dbReference type="ARBA" id="ARBA00022842"/>
    </source>
</evidence>
<sequence length="572" mass="63271">MASVTKETFPWLKNYPEGIPYEINPEAYSSLLEMMEISFKDNADKAAYTNMGKEITFGEVGKLSEHFAAYLQSIGLQQGDRIAIQMPNLLQYPIVMMGALRAGLVIVNTNPLYTPREMVHQFKDSGAKAIVILANFAFHLEKIIADTNIKHVIVTQIGDMLGFPKKLIVNSVVRYVKKMVPAYHLQDAVSFGSALSKGAGLTYKRPKVSAIDTAFIQYTGGTTGVSKGAMLTHRNLIANVEGINEWLMSKMRISETSGQLTLVAALPLYHVFAMTINGLCGIKWGALNILITNPKDIPAFVKELKKFRFNIFPGLNTLFNGLLNNADFASIDFTDLKITIAGGMALQKVVAERWEKVTGCPLVEGYGLSETSPVLSVNPLDGKHKPGTIGLPFPSTEMRILSEDNTWAPVGERGEICAKGPQIMLGYYNRPDETVKVILEDENGRWFKTGDIGIEDPDGFFKIVDRKKDMILVSGFNVYPNEIEDVVAQCPGVLEVACVGIPDEKSGEMVKIYVVKKDPALTEDDIKAFCRENLTGYKIPRKIEFRSELPKTNVGKILRRALREEEMAKVAG</sequence>
<dbReference type="Gene3D" id="3.40.50.980">
    <property type="match status" value="2"/>
</dbReference>
<name>A0A5R9KRH1_9BACT</name>
<dbReference type="Gene3D" id="3.30.300.30">
    <property type="match status" value="1"/>
</dbReference>
<accession>A0A5R9KRH1</accession>
<feature type="domain" description="AMP-dependent synthetase/ligase" evidence="15">
    <location>
        <begin position="40"/>
        <end position="428"/>
    </location>
</feature>
<evidence type="ECO:0000313" key="17">
    <source>
        <dbReference type="EMBL" id="TLU98729.1"/>
    </source>
</evidence>
<evidence type="ECO:0000256" key="7">
    <source>
        <dbReference type="ARBA" id="ARBA00022832"/>
    </source>
</evidence>
<dbReference type="GO" id="GO:0005524">
    <property type="term" value="F:ATP binding"/>
    <property type="evidence" value="ECO:0007669"/>
    <property type="project" value="UniProtKB-KW"/>
</dbReference>
<dbReference type="EC" id="6.2.1.3" evidence="12"/>
<reference evidence="17 18" key="1">
    <citation type="submission" date="2019-05" db="EMBL/GenBank/DDBJ databases">
        <authorList>
            <person name="Qu J.-H."/>
        </authorList>
    </citation>
    <scope>NUCLEOTIDE SEQUENCE [LARGE SCALE GENOMIC DNA]</scope>
    <source>
        <strain evidence="17 18">T17</strain>
    </source>
</reference>
<evidence type="ECO:0000256" key="5">
    <source>
        <dbReference type="ARBA" id="ARBA00022598"/>
    </source>
</evidence>
<comment type="cofactor">
    <cofactor evidence="1">
        <name>Mg(2+)</name>
        <dbReference type="ChEBI" id="CHEBI:18420"/>
    </cofactor>
</comment>
<gene>
    <name evidence="17" type="ORF">FEN17_19180</name>
</gene>
<protein>
    <recommendedName>
        <fullName evidence="13">Long-chain-fatty-acid--CoA ligase</fullName>
        <ecNumber evidence="12">6.2.1.3</ecNumber>
    </recommendedName>
    <alternativeName>
        <fullName evidence="14">Long-chain acyl-CoA synthetase</fullName>
    </alternativeName>
</protein>
<dbReference type="InterPro" id="IPR045851">
    <property type="entry name" value="AMP-bd_C_sf"/>
</dbReference>
<feature type="domain" description="AMP-binding enzyme C-terminal" evidence="16">
    <location>
        <begin position="482"/>
        <end position="556"/>
    </location>
</feature>
<dbReference type="Gene3D" id="2.30.38.10">
    <property type="entry name" value="Luciferase, Domain 3"/>
    <property type="match status" value="1"/>
</dbReference>
<dbReference type="InterPro" id="IPR025110">
    <property type="entry name" value="AMP-bd_C"/>
</dbReference>
<evidence type="ECO:0000256" key="10">
    <source>
        <dbReference type="ARBA" id="ARBA00023098"/>
    </source>
</evidence>
<dbReference type="Pfam" id="PF00501">
    <property type="entry name" value="AMP-binding"/>
    <property type="match status" value="1"/>
</dbReference>
<keyword evidence="18" id="KW-1185">Reference proteome</keyword>
<dbReference type="CDD" id="cd05936">
    <property type="entry name" value="FC-FACS_FadD_like"/>
    <property type="match status" value="1"/>
</dbReference>